<evidence type="ECO:0000313" key="2">
    <source>
        <dbReference type="Proteomes" id="UP000031847"/>
    </source>
</evidence>
<gene>
    <name evidence="1" type="ORF">JCM5805K_1476</name>
</gene>
<accession>A0A0B8R2B7</accession>
<organism evidence="1 2">
    <name type="scientific">Lactococcus lactis subsp. lactis</name>
    <name type="common">Streptococcus lactis</name>
    <dbReference type="NCBI Taxonomy" id="1360"/>
    <lineage>
        <taxon>Bacteria</taxon>
        <taxon>Bacillati</taxon>
        <taxon>Bacillota</taxon>
        <taxon>Bacilli</taxon>
        <taxon>Lactobacillales</taxon>
        <taxon>Streptococcaceae</taxon>
        <taxon>Lactococcus</taxon>
    </lineage>
</organism>
<dbReference type="AlphaFoldDB" id="A0A0B8R2B7"/>
<comment type="caution">
    <text evidence="1">The sequence shown here is derived from an EMBL/GenBank/DDBJ whole genome shotgun (WGS) entry which is preliminary data.</text>
</comment>
<reference evidence="1 2" key="1">
    <citation type="submission" date="2015-01" db="EMBL/GenBank/DDBJ databases">
        <title>Lactococcus lactis subsp.lactis JCM 5805 whole genome shotgun sequence.</title>
        <authorList>
            <person name="Fujii T."/>
            <person name="Tomita Y."/>
            <person name="Ikushima S."/>
            <person name="Fujiwara D."/>
        </authorList>
    </citation>
    <scope>NUCLEOTIDE SEQUENCE [LARGE SCALE GENOMIC DNA]</scope>
    <source>
        <strain evidence="1 2">JCM 5805</strain>
    </source>
</reference>
<proteinExistence type="predicted"/>
<sequence length="125" mass="12501">MIEAPAASSFSLTSLASDSERPSLIIVGAPSTSSLASLSPRPVIPRTSLITATFLSPADVNSTSNESLAAAAASPAPAAAATGAAAVTSNFSSIAFTSSESSRIVAFSSSATMFSMFNAILIFSY</sequence>
<dbReference type="AntiFam" id="ANF00182">
    <property type="entry name" value="Shadow ORF (opposite rplL)"/>
</dbReference>
<dbReference type="EMBL" id="BBSI01000022">
    <property type="protein sequence ID" value="GAM80364.1"/>
    <property type="molecule type" value="Genomic_DNA"/>
</dbReference>
<name>A0A0B8R2B7_LACLL</name>
<protein>
    <recommendedName>
        <fullName evidence="3">50S ribosomal protein L7/L12</fullName>
    </recommendedName>
</protein>
<dbReference type="Proteomes" id="UP000031847">
    <property type="component" value="Unassembled WGS sequence"/>
</dbReference>
<evidence type="ECO:0000313" key="1">
    <source>
        <dbReference type="EMBL" id="GAM80364.1"/>
    </source>
</evidence>
<evidence type="ECO:0008006" key="3">
    <source>
        <dbReference type="Google" id="ProtNLM"/>
    </source>
</evidence>